<keyword evidence="1" id="KW-1133">Transmembrane helix</keyword>
<dbReference type="AlphaFoldDB" id="A0A8J6CJT7"/>
<gene>
    <name evidence="4" type="ORF">KFE25_008739</name>
</gene>
<dbReference type="GO" id="GO:0005506">
    <property type="term" value="F:iron ion binding"/>
    <property type="evidence" value="ECO:0007669"/>
    <property type="project" value="InterPro"/>
</dbReference>
<feature type="domain" description="Rubredoxin-like" evidence="3">
    <location>
        <begin position="59"/>
        <end position="101"/>
    </location>
</feature>
<dbReference type="OMA" id="AGKEEIW"/>
<evidence type="ECO:0000256" key="2">
    <source>
        <dbReference type="SAM" id="SignalP"/>
    </source>
</evidence>
<dbReference type="Proteomes" id="UP000751190">
    <property type="component" value="Unassembled WGS sequence"/>
</dbReference>
<dbReference type="InterPro" id="IPR024934">
    <property type="entry name" value="Rubredoxin-like_dom"/>
</dbReference>
<dbReference type="PANTHER" id="PTHR48136:SF1">
    <property type="entry name" value="RUBREDOXIN-LIKE SUPERFAMILY PROTEIN"/>
    <property type="match status" value="1"/>
</dbReference>
<keyword evidence="1" id="KW-0812">Transmembrane</keyword>
<dbReference type="OrthoDB" id="10264829at2759"/>
<dbReference type="EMBL" id="JAGTXO010000001">
    <property type="protein sequence ID" value="KAG8470318.1"/>
    <property type="molecule type" value="Genomic_DNA"/>
</dbReference>
<dbReference type="PANTHER" id="PTHR48136">
    <property type="entry name" value="RUBREDOXIN-LIKE SUPERFAMILY PROTEIN"/>
    <property type="match status" value="1"/>
</dbReference>
<organism evidence="4 5">
    <name type="scientific">Diacronema lutheri</name>
    <name type="common">Unicellular marine alga</name>
    <name type="synonym">Monochrysis lutheri</name>
    <dbReference type="NCBI Taxonomy" id="2081491"/>
    <lineage>
        <taxon>Eukaryota</taxon>
        <taxon>Haptista</taxon>
        <taxon>Haptophyta</taxon>
        <taxon>Pavlovophyceae</taxon>
        <taxon>Pavlovales</taxon>
        <taxon>Pavlovaceae</taxon>
        <taxon>Diacronema</taxon>
    </lineage>
</organism>
<feature type="chain" id="PRO_5035223752" description="Rubredoxin-like domain-containing protein" evidence="2">
    <location>
        <begin position="21"/>
        <end position="134"/>
    </location>
</feature>
<dbReference type="SUPFAM" id="SSF57802">
    <property type="entry name" value="Rubredoxin-like"/>
    <property type="match status" value="1"/>
</dbReference>
<feature type="signal peptide" evidence="2">
    <location>
        <begin position="1"/>
        <end position="20"/>
    </location>
</feature>
<keyword evidence="5" id="KW-1185">Reference proteome</keyword>
<keyword evidence="2" id="KW-0732">Signal</keyword>
<proteinExistence type="predicted"/>
<reference evidence="4" key="1">
    <citation type="submission" date="2021-05" db="EMBL/GenBank/DDBJ databases">
        <title>The genome of the haptophyte Pavlova lutheri (Diacronema luteri, Pavlovales) - a model for lipid biosynthesis in eukaryotic algae.</title>
        <authorList>
            <person name="Hulatt C.J."/>
            <person name="Posewitz M.C."/>
        </authorList>
    </citation>
    <scope>NUCLEOTIDE SEQUENCE</scope>
    <source>
        <strain evidence="4">NIVA-4/92</strain>
    </source>
</reference>
<dbReference type="Gene3D" id="2.20.28.10">
    <property type="match status" value="1"/>
</dbReference>
<protein>
    <recommendedName>
        <fullName evidence="3">Rubredoxin-like domain-containing protein</fullName>
    </recommendedName>
</protein>
<keyword evidence="1" id="KW-0472">Membrane</keyword>
<name>A0A8J6CJT7_DIALT</name>
<evidence type="ECO:0000313" key="4">
    <source>
        <dbReference type="EMBL" id="KAG8470318.1"/>
    </source>
</evidence>
<evidence type="ECO:0000256" key="1">
    <source>
        <dbReference type="SAM" id="Phobius"/>
    </source>
</evidence>
<accession>A0A8J6CJT7</accession>
<comment type="caution">
    <text evidence="4">The sequence shown here is derived from an EMBL/GenBank/DDBJ whole genome shotgun (WGS) entry which is preliminary data.</text>
</comment>
<sequence length="134" mass="14256">MGPRVVILVIVSALVGQASAFAGAPRPMIARSSVAAARAQLHMMAKKKLDVREEKGYWQGEWVCADCGFIYGPTERVPFEEQPKGFVCPQCAGPRRRFVKKAGDVVGSLDDSGLIIGTLVGLAAVGGLLYFGMS</sequence>
<feature type="transmembrane region" description="Helical" evidence="1">
    <location>
        <begin position="114"/>
        <end position="133"/>
    </location>
</feature>
<evidence type="ECO:0000313" key="5">
    <source>
        <dbReference type="Proteomes" id="UP000751190"/>
    </source>
</evidence>
<dbReference type="PROSITE" id="PS50903">
    <property type="entry name" value="RUBREDOXIN_LIKE"/>
    <property type="match status" value="1"/>
</dbReference>
<evidence type="ECO:0000259" key="3">
    <source>
        <dbReference type="PROSITE" id="PS50903"/>
    </source>
</evidence>